<proteinExistence type="predicted"/>
<evidence type="ECO:0000256" key="1">
    <source>
        <dbReference type="SAM" id="MobiDB-lite"/>
    </source>
</evidence>
<feature type="region of interest" description="Disordered" evidence="1">
    <location>
        <begin position="1"/>
        <end position="50"/>
    </location>
</feature>
<sequence>MMKLTTEGVPETRQARESDCDNGDGDDGSNEVGKRGGEFRNVELSPDSPIRHGDRLFANITNTFKTAKPKPSLEDNPAIPRVAYVFLQLDAHLAYEISSRVLSKEFPREWPFVLEHLLRELHIRIIFDKDLWMCVEPFNFLDAADIADLRMDDLLRLHPYALSKDRDRPFYTARAVEYPWHSTLFSVLDEMGIDLDSWAGFQAIRGPEYGPRILSCDEPIKVEVREWTNAALQMLEGTKLHTLEYYYKKQVMLTVKSFQKWCLKNGWKKEAGPGVWMPDSYGPLRMLQML</sequence>
<dbReference type="AlphaFoldDB" id="A0AAD6NNI0"/>
<feature type="compositionally biased region" description="Acidic residues" evidence="1">
    <location>
        <begin position="20"/>
        <end position="29"/>
    </location>
</feature>
<gene>
    <name evidence="2" type="ORF">Dda_1000</name>
</gene>
<accession>A0AAD6NNI0</accession>
<dbReference type="EMBL" id="JAQGDS010000001">
    <property type="protein sequence ID" value="KAJ6264847.1"/>
    <property type="molecule type" value="Genomic_DNA"/>
</dbReference>
<feature type="compositionally biased region" description="Basic and acidic residues" evidence="1">
    <location>
        <begin position="32"/>
        <end position="41"/>
    </location>
</feature>
<name>A0AAD6NNI0_DREDA</name>
<keyword evidence="3" id="KW-1185">Reference proteome</keyword>
<protein>
    <submittedName>
        <fullName evidence="2">Uncharacterized protein</fullName>
    </submittedName>
</protein>
<comment type="caution">
    <text evidence="2">The sequence shown here is derived from an EMBL/GenBank/DDBJ whole genome shotgun (WGS) entry which is preliminary data.</text>
</comment>
<evidence type="ECO:0000313" key="2">
    <source>
        <dbReference type="EMBL" id="KAJ6264847.1"/>
    </source>
</evidence>
<evidence type="ECO:0000313" key="3">
    <source>
        <dbReference type="Proteomes" id="UP001221413"/>
    </source>
</evidence>
<reference evidence="2" key="1">
    <citation type="submission" date="2023-01" db="EMBL/GenBank/DDBJ databases">
        <title>The chitinases involved in constricting ring structure development in the nematode-trapping fungus Drechslerella dactyloides.</title>
        <authorList>
            <person name="Wang R."/>
            <person name="Zhang L."/>
            <person name="Tang P."/>
            <person name="Li S."/>
            <person name="Liang L."/>
        </authorList>
    </citation>
    <scope>NUCLEOTIDE SEQUENCE</scope>
    <source>
        <strain evidence="2">YMF1.00031</strain>
    </source>
</reference>
<organism evidence="2 3">
    <name type="scientific">Drechslerella dactyloides</name>
    <name type="common">Nematode-trapping fungus</name>
    <name type="synonym">Arthrobotrys dactyloides</name>
    <dbReference type="NCBI Taxonomy" id="74499"/>
    <lineage>
        <taxon>Eukaryota</taxon>
        <taxon>Fungi</taxon>
        <taxon>Dikarya</taxon>
        <taxon>Ascomycota</taxon>
        <taxon>Pezizomycotina</taxon>
        <taxon>Orbiliomycetes</taxon>
        <taxon>Orbiliales</taxon>
        <taxon>Orbiliaceae</taxon>
        <taxon>Drechslerella</taxon>
    </lineage>
</organism>
<dbReference type="Proteomes" id="UP001221413">
    <property type="component" value="Unassembled WGS sequence"/>
</dbReference>